<dbReference type="InterPro" id="IPR013783">
    <property type="entry name" value="Ig-like_fold"/>
</dbReference>
<dbReference type="GO" id="GO:0030246">
    <property type="term" value="F:carbohydrate binding"/>
    <property type="evidence" value="ECO:0007669"/>
    <property type="project" value="InterPro"/>
</dbReference>
<keyword evidence="1" id="KW-0732">Signal</keyword>
<reference evidence="4" key="2">
    <citation type="submission" date="2020-09" db="EMBL/GenBank/DDBJ databases">
        <authorList>
            <person name="Sun Q."/>
            <person name="Kim S."/>
        </authorList>
    </citation>
    <scope>NUCLEOTIDE SEQUENCE</scope>
    <source>
        <strain evidence="4">KCTC 12870</strain>
    </source>
</reference>
<keyword evidence="5" id="KW-1185">Reference proteome</keyword>
<protein>
    <recommendedName>
        <fullName evidence="6">Carbohydrate-binding domain-containing protein</fullName>
    </recommendedName>
</protein>
<dbReference type="GO" id="GO:0016052">
    <property type="term" value="P:carbohydrate catabolic process"/>
    <property type="evidence" value="ECO:0007669"/>
    <property type="project" value="InterPro"/>
</dbReference>
<dbReference type="SUPFAM" id="SSF51445">
    <property type="entry name" value="(Trans)glycosidases"/>
    <property type="match status" value="1"/>
</dbReference>
<comment type="caution">
    <text evidence="4">The sequence shown here is derived from an EMBL/GenBank/DDBJ whole genome shotgun (WGS) entry which is preliminary data.</text>
</comment>
<feature type="domain" description="Carbohydrate-binding" evidence="2">
    <location>
        <begin position="979"/>
        <end position="1146"/>
    </location>
</feature>
<dbReference type="Pfam" id="PF06452">
    <property type="entry name" value="CBM9_1"/>
    <property type="match status" value="1"/>
</dbReference>
<name>A0A8J3GEP4_9BACT</name>
<feature type="chain" id="PRO_5035190065" description="Carbohydrate-binding domain-containing protein" evidence="1">
    <location>
        <begin position="34"/>
        <end position="1147"/>
    </location>
</feature>
<evidence type="ECO:0000313" key="5">
    <source>
        <dbReference type="Proteomes" id="UP000642829"/>
    </source>
</evidence>
<dbReference type="Gene3D" id="2.60.40.10">
    <property type="entry name" value="Immunoglobulins"/>
    <property type="match status" value="1"/>
</dbReference>
<dbReference type="AlphaFoldDB" id="A0A8J3GEP4"/>
<dbReference type="EMBL" id="BMXG01000013">
    <property type="protein sequence ID" value="GHC05052.1"/>
    <property type="molecule type" value="Genomic_DNA"/>
</dbReference>
<evidence type="ECO:0000313" key="4">
    <source>
        <dbReference type="EMBL" id="GHC05052.1"/>
    </source>
</evidence>
<dbReference type="InterPro" id="IPR010502">
    <property type="entry name" value="Carb-bd_dom_fam9"/>
</dbReference>
<reference evidence="4" key="1">
    <citation type="journal article" date="2014" name="Int. J. Syst. Evol. Microbiol.">
        <title>Complete genome sequence of Corynebacterium casei LMG S-19264T (=DSM 44701T), isolated from a smear-ripened cheese.</title>
        <authorList>
            <consortium name="US DOE Joint Genome Institute (JGI-PGF)"/>
            <person name="Walter F."/>
            <person name="Albersmeier A."/>
            <person name="Kalinowski J."/>
            <person name="Ruckert C."/>
        </authorList>
    </citation>
    <scope>NUCLEOTIDE SEQUENCE</scope>
    <source>
        <strain evidence="4">KCTC 12870</strain>
    </source>
</reference>
<dbReference type="InterPro" id="IPR017853">
    <property type="entry name" value="GH"/>
</dbReference>
<dbReference type="Gene3D" id="3.20.20.80">
    <property type="entry name" value="Glycosidases"/>
    <property type="match status" value="1"/>
</dbReference>
<accession>A0A8J3GEP4</accession>
<dbReference type="Gene3D" id="2.60.40.1190">
    <property type="match status" value="1"/>
</dbReference>
<dbReference type="GO" id="GO:0004553">
    <property type="term" value="F:hydrolase activity, hydrolyzing O-glycosyl compounds"/>
    <property type="evidence" value="ECO:0007669"/>
    <property type="project" value="InterPro"/>
</dbReference>
<evidence type="ECO:0000256" key="1">
    <source>
        <dbReference type="SAM" id="SignalP"/>
    </source>
</evidence>
<evidence type="ECO:0000259" key="2">
    <source>
        <dbReference type="Pfam" id="PF06452"/>
    </source>
</evidence>
<gene>
    <name evidence="4" type="ORF">GCM10007047_22480</name>
</gene>
<dbReference type="InterPro" id="IPR018905">
    <property type="entry name" value="A-galactase_NEW3"/>
</dbReference>
<dbReference type="Proteomes" id="UP000642829">
    <property type="component" value="Unassembled WGS sequence"/>
</dbReference>
<sequence length="1147" mass="128226">MKIVPYSSHNSYSRWLGGLYLLVAALCFTPAHAQSRGGVRKVLEDFSGSVWQPSRYSAASGTITQVDDRATDVSTGASMDVRIQFSGQGSFEHFTVEPTKALYIPGDVQKISMRVKRFDNRIGLKVNFIDGWGRAKVDGKELDWSPNLNDNAEWQKVTFDVPKDWVRPIGISGISTHNYVFQSEKTEARYLLGRMEVETDISDVNPATGALRSWTPEPKPADAANALKEAPSIPLLQANLSTAKQANIFAGESVACTLQVINWNAGTLKGKASFRVIDQDGRVVQIWEEALSVESILARTYPVKADKYGIYHVETRIKWSDNSTTEKTLTLANVPLLPEPTEAQKLTSPYGLNYHGGGDRLFESFKKAGFYWYRDYAFQLDWMRRSKGADRSYRGWPNFPEILADYDRLGLICMPVLFAVRPPLMEEGKVVRMGPSRQWIMDIADIIVSFPKIRFWELANEYDLEHPDEERALGWENYNLYHKKFGELVSLLGDGQLTAVEQGRAGIYPVFIEDAVRGGYFDEIGVVNSHHYTGTDAPEINVDNYNSGEWLIEGRRTGSYFDALRMAKRAANVDGIKREHWLTEFGWDTLAGPVVTPAQQAAFLQRGFLLAFAADADKAFWFYNFDVDPVTASRIFDGCGLITHLHEPKLSFAAMAGLSSVLPRPVYIGSINVGPNTGGYVFENDGELVAGLWVIEGDEGPVVNFQAESLFDYLGNELDGLSARLGMFPVYATGFKKSDPLYAQTAYSIESNRMIVTSPGDTTEVDIRVTNNRKESFSGSVSIVFPQGWTKVLNTADYMVKPGESRDLKMNFTVPLNQVTGVLQARVECTEGGKLVKSMPLVIKVRNPYRMEVSALEGRPGRTTIEVGIENRSVQMQEGVISVKLPEAWQSHTGDLTVSALKPGERRVLEIDLTWTADWKNDESAMVIFQSPKGASLQAPIIPNRFPLKKARNLELDSDLGDWPAEAKLPDWMLGSTRISADAQLWLAWAPEGLYGAVAVTNSQAVSKYPRLFWDGDALELFISTLPSKKNSAFEKGDHQFWFVPNFEENRVYVGQWKVNDEIEKTIFDIPGIKSSARQTADGYIMEFLLPSSVFQYFSPSANAEFGVNANLLVKGFDAPREVYWPRKKDTTVSPQPLNWGRMKLTD</sequence>
<organism evidence="4 5">
    <name type="scientific">Cerasicoccus arenae</name>
    <dbReference type="NCBI Taxonomy" id="424488"/>
    <lineage>
        <taxon>Bacteria</taxon>
        <taxon>Pseudomonadati</taxon>
        <taxon>Verrucomicrobiota</taxon>
        <taxon>Opitutia</taxon>
        <taxon>Puniceicoccales</taxon>
        <taxon>Cerasicoccaceae</taxon>
        <taxon>Cerasicoccus</taxon>
    </lineage>
</organism>
<proteinExistence type="predicted"/>
<dbReference type="RefSeq" id="WP_189515162.1">
    <property type="nucleotide sequence ID" value="NZ_BMXG01000013.1"/>
</dbReference>
<feature type="signal peptide" evidence="1">
    <location>
        <begin position="1"/>
        <end position="33"/>
    </location>
</feature>
<evidence type="ECO:0008006" key="6">
    <source>
        <dbReference type="Google" id="ProtNLM"/>
    </source>
</evidence>
<dbReference type="SUPFAM" id="SSF49344">
    <property type="entry name" value="CBD9-like"/>
    <property type="match status" value="1"/>
</dbReference>
<dbReference type="CDD" id="cd00241">
    <property type="entry name" value="DOMON_like"/>
    <property type="match status" value="1"/>
</dbReference>
<dbReference type="Pfam" id="PF10633">
    <property type="entry name" value="NPCBM_assoc"/>
    <property type="match status" value="1"/>
</dbReference>
<evidence type="ECO:0000259" key="3">
    <source>
        <dbReference type="Pfam" id="PF10633"/>
    </source>
</evidence>
<feature type="domain" description="Alpha-galactosidase NEW3" evidence="3">
    <location>
        <begin position="758"/>
        <end position="824"/>
    </location>
</feature>